<dbReference type="Gene3D" id="3.30.565.10">
    <property type="entry name" value="Histidine kinase-like ATPase, C-terminal domain"/>
    <property type="match status" value="1"/>
</dbReference>
<dbReference type="EMBL" id="QFYQ01000001">
    <property type="protein sequence ID" value="RAK55509.1"/>
    <property type="molecule type" value="Genomic_DNA"/>
</dbReference>
<dbReference type="InterPro" id="IPR000700">
    <property type="entry name" value="PAS-assoc_C"/>
</dbReference>
<name>A0A328ALN4_9CAUL</name>
<keyword evidence="3" id="KW-0600">Photoreceptor protein</keyword>
<dbReference type="PANTHER" id="PTHR41523">
    <property type="entry name" value="TWO-COMPONENT SYSTEM SENSOR PROTEIN"/>
    <property type="match status" value="1"/>
</dbReference>
<dbReference type="InterPro" id="IPR029016">
    <property type="entry name" value="GAF-like_dom_sf"/>
</dbReference>
<keyword evidence="10" id="KW-0547">Nucleotide-binding</keyword>
<keyword evidence="6" id="KW-0285">Flavoprotein</keyword>
<evidence type="ECO:0000256" key="7">
    <source>
        <dbReference type="ARBA" id="ARBA00022643"/>
    </source>
</evidence>
<dbReference type="CDD" id="cd00130">
    <property type="entry name" value="PAS"/>
    <property type="match status" value="1"/>
</dbReference>
<reference evidence="18" key="1">
    <citation type="submission" date="2018-05" db="EMBL/GenBank/DDBJ databases">
        <authorList>
            <person name="Li X."/>
        </authorList>
    </citation>
    <scope>NUCLEOTIDE SEQUENCE [LARGE SCALE GENOMIC DNA]</scope>
    <source>
        <strain evidence="18">LX32</strain>
    </source>
</reference>
<evidence type="ECO:0000313" key="18">
    <source>
        <dbReference type="Proteomes" id="UP000249254"/>
    </source>
</evidence>
<evidence type="ECO:0000259" key="16">
    <source>
        <dbReference type="PROSITE" id="PS50113"/>
    </source>
</evidence>
<evidence type="ECO:0000256" key="6">
    <source>
        <dbReference type="ARBA" id="ARBA00022630"/>
    </source>
</evidence>
<dbReference type="SMART" id="SM00065">
    <property type="entry name" value="GAF"/>
    <property type="match status" value="1"/>
</dbReference>
<protein>
    <recommendedName>
        <fullName evidence="2">histidine kinase</fullName>
        <ecNumber evidence="2">2.7.13.3</ecNumber>
    </recommendedName>
</protein>
<evidence type="ECO:0000256" key="12">
    <source>
        <dbReference type="ARBA" id="ARBA00022840"/>
    </source>
</evidence>
<dbReference type="GO" id="GO:0005524">
    <property type="term" value="F:ATP binding"/>
    <property type="evidence" value="ECO:0007669"/>
    <property type="project" value="UniProtKB-KW"/>
</dbReference>
<dbReference type="NCBIfam" id="TIGR00229">
    <property type="entry name" value="sensory_box"/>
    <property type="match status" value="1"/>
</dbReference>
<keyword evidence="4" id="KW-0597">Phosphoprotein</keyword>
<keyword evidence="15" id="KW-0675">Receptor</keyword>
<evidence type="ECO:0000313" key="17">
    <source>
        <dbReference type="EMBL" id="RAK55509.1"/>
    </source>
</evidence>
<evidence type="ECO:0000256" key="1">
    <source>
        <dbReference type="ARBA" id="ARBA00000085"/>
    </source>
</evidence>
<dbReference type="GO" id="GO:0009881">
    <property type="term" value="F:photoreceptor activity"/>
    <property type="evidence" value="ECO:0007669"/>
    <property type="project" value="UniProtKB-KW"/>
</dbReference>
<dbReference type="PANTHER" id="PTHR41523:SF7">
    <property type="entry name" value="HISTIDINE KINASE"/>
    <property type="match status" value="1"/>
</dbReference>
<comment type="caution">
    <text evidence="17">The sequence shown here is derived from an EMBL/GenBank/DDBJ whole genome shotgun (WGS) entry which is preliminary data.</text>
</comment>
<dbReference type="RefSeq" id="WP_111529257.1">
    <property type="nucleotide sequence ID" value="NZ_JBHRSG010000003.1"/>
</dbReference>
<gene>
    <name evidence="17" type="ORF">DJ017_13790</name>
</gene>
<dbReference type="InterPro" id="IPR036890">
    <property type="entry name" value="HATPase_C_sf"/>
</dbReference>
<keyword evidence="11" id="KW-0418">Kinase</keyword>
<dbReference type="InterPro" id="IPR000014">
    <property type="entry name" value="PAS"/>
</dbReference>
<dbReference type="Gene3D" id="3.30.450.20">
    <property type="entry name" value="PAS domain"/>
    <property type="match status" value="2"/>
</dbReference>
<dbReference type="SUPFAM" id="SSF55785">
    <property type="entry name" value="PYP-like sensor domain (PAS domain)"/>
    <property type="match status" value="2"/>
</dbReference>
<dbReference type="GO" id="GO:0004673">
    <property type="term" value="F:protein histidine kinase activity"/>
    <property type="evidence" value="ECO:0007669"/>
    <property type="project" value="UniProtKB-EC"/>
</dbReference>
<feature type="domain" description="PAC" evidence="16">
    <location>
        <begin position="405"/>
        <end position="457"/>
    </location>
</feature>
<evidence type="ECO:0000256" key="10">
    <source>
        <dbReference type="ARBA" id="ARBA00022741"/>
    </source>
</evidence>
<evidence type="ECO:0000256" key="8">
    <source>
        <dbReference type="ARBA" id="ARBA00022679"/>
    </source>
</evidence>
<dbReference type="Pfam" id="PF08448">
    <property type="entry name" value="PAS_4"/>
    <property type="match status" value="1"/>
</dbReference>
<dbReference type="AlphaFoldDB" id="A0A328ALN4"/>
<evidence type="ECO:0000256" key="14">
    <source>
        <dbReference type="ARBA" id="ARBA00023026"/>
    </source>
</evidence>
<dbReference type="EC" id="2.7.13.3" evidence="2"/>
<dbReference type="PROSITE" id="PS50113">
    <property type="entry name" value="PAC"/>
    <property type="match status" value="1"/>
</dbReference>
<keyword evidence="5" id="KW-0716">Sensory transduction</keyword>
<comment type="catalytic activity">
    <reaction evidence="1">
        <text>ATP + protein L-histidine = ADP + protein N-phospho-L-histidine.</text>
        <dbReference type="EC" id="2.7.13.3"/>
    </reaction>
</comment>
<accession>A0A328ALN4</accession>
<keyword evidence="13" id="KW-0157">Chromophore</keyword>
<evidence type="ECO:0000256" key="15">
    <source>
        <dbReference type="ARBA" id="ARBA00023170"/>
    </source>
</evidence>
<organism evidence="17 18">
    <name type="scientific">Phenylobacterium soli</name>
    <dbReference type="NCBI Taxonomy" id="2170551"/>
    <lineage>
        <taxon>Bacteria</taxon>
        <taxon>Pseudomonadati</taxon>
        <taxon>Pseudomonadota</taxon>
        <taxon>Alphaproteobacteria</taxon>
        <taxon>Caulobacterales</taxon>
        <taxon>Caulobacteraceae</taxon>
        <taxon>Phenylobacterium</taxon>
    </lineage>
</organism>
<dbReference type="Pfam" id="PF07536">
    <property type="entry name" value="HWE_HK"/>
    <property type="match status" value="1"/>
</dbReference>
<keyword evidence="12" id="KW-0067">ATP-binding</keyword>
<dbReference type="SMART" id="SM00086">
    <property type="entry name" value="PAC"/>
    <property type="match status" value="2"/>
</dbReference>
<evidence type="ECO:0000256" key="3">
    <source>
        <dbReference type="ARBA" id="ARBA00022543"/>
    </source>
</evidence>
<evidence type="ECO:0000256" key="2">
    <source>
        <dbReference type="ARBA" id="ARBA00012438"/>
    </source>
</evidence>
<keyword evidence="8" id="KW-0808">Transferase</keyword>
<dbReference type="InterPro" id="IPR013655">
    <property type="entry name" value="PAS_fold_3"/>
</dbReference>
<dbReference type="InterPro" id="IPR003018">
    <property type="entry name" value="GAF"/>
</dbReference>
<dbReference type="InterPro" id="IPR011102">
    <property type="entry name" value="Sig_transdc_His_kinase_HWE"/>
</dbReference>
<sequence>MSSGDHLPEDFLSGGGVVGALMRRHDWSASPLGPPESWPQSLRSVVGLLLNSKFPMFVAWGEALGFLYNDAYAEILAAKHPAALGARFHDIWSEIWADIWPLIEAAMAGQATYRQDLPLVMNRHGYDEQTWFTFSYSPVRDETGKVAGMFCAVTETTQRMLDARRQAFLFEADSVLRDLDDAGEILRRSAEMLGRHFAADRVHWAWIDEPGGLFRVEEEWTRPGAPGLRGEHQLDSFGAPLIDEMRRGRTMAVRDLAADRLAASDRAAEAFGPELRAALSVPLFRGERWRAALCVHVFEPRAWRPDEQLLIREFAERAWTRAERARAEARVRASEQRLRALVNATSDVVYRMSPDWRELRRLDGRGFLADTESPSVAWMDDYVPDEDRAHIQAAVQAAVENRSVFQLEHRVRRADGTVGWTFSRAVPVFDARGEIVEWFGAATDITHRKTTEEHLRLMVNELNHRVKNSLATVQGIAAQTLRRNEVSPEVREALTARLLALAAAHDVLTDERWRGAEIGDLVNAVTAPYAAADGGRPFLVSGPSLYVPPRIAIALALALHELATNAGKYGALSAPGGRVYIDWTVEIEEELLRLRLVWREEGGPPVAAPTRTGFGSRLIQRGLSAELGGKAELHFRPEGLVCEMEALLTGLPDNWSVDGALI</sequence>
<keyword evidence="9" id="KW-0677">Repeat</keyword>
<dbReference type="SMART" id="SM00911">
    <property type="entry name" value="HWE_HK"/>
    <property type="match status" value="1"/>
</dbReference>
<dbReference type="Pfam" id="PF08447">
    <property type="entry name" value="PAS_3"/>
    <property type="match status" value="1"/>
</dbReference>
<dbReference type="InterPro" id="IPR013656">
    <property type="entry name" value="PAS_4"/>
</dbReference>
<dbReference type="OrthoDB" id="341208at2"/>
<evidence type="ECO:0000256" key="4">
    <source>
        <dbReference type="ARBA" id="ARBA00022553"/>
    </source>
</evidence>
<dbReference type="InterPro" id="IPR001610">
    <property type="entry name" value="PAC"/>
</dbReference>
<dbReference type="Pfam" id="PF01590">
    <property type="entry name" value="GAF"/>
    <property type="match status" value="1"/>
</dbReference>
<evidence type="ECO:0000256" key="5">
    <source>
        <dbReference type="ARBA" id="ARBA00022606"/>
    </source>
</evidence>
<keyword evidence="7" id="KW-0288">FMN</keyword>
<dbReference type="InterPro" id="IPR035965">
    <property type="entry name" value="PAS-like_dom_sf"/>
</dbReference>
<dbReference type="Gene3D" id="3.30.450.40">
    <property type="match status" value="1"/>
</dbReference>
<proteinExistence type="predicted"/>
<evidence type="ECO:0000256" key="13">
    <source>
        <dbReference type="ARBA" id="ARBA00022991"/>
    </source>
</evidence>
<dbReference type="SUPFAM" id="SSF55781">
    <property type="entry name" value="GAF domain-like"/>
    <property type="match status" value="1"/>
</dbReference>
<keyword evidence="18" id="KW-1185">Reference proteome</keyword>
<evidence type="ECO:0000256" key="11">
    <source>
        <dbReference type="ARBA" id="ARBA00022777"/>
    </source>
</evidence>
<evidence type="ECO:0000256" key="9">
    <source>
        <dbReference type="ARBA" id="ARBA00022737"/>
    </source>
</evidence>
<dbReference type="Proteomes" id="UP000249254">
    <property type="component" value="Unassembled WGS sequence"/>
</dbReference>
<keyword evidence="14" id="KW-0843">Virulence</keyword>